<dbReference type="InterPro" id="IPR057727">
    <property type="entry name" value="WCX_dom"/>
</dbReference>
<dbReference type="PANTHER" id="PTHR34580:SF9">
    <property type="entry name" value="SLL5097 PROTEIN"/>
    <property type="match status" value="1"/>
</dbReference>
<dbReference type="PROSITE" id="PS52050">
    <property type="entry name" value="WYL"/>
    <property type="match status" value="1"/>
</dbReference>
<dbReference type="OrthoDB" id="43316at2"/>
<reference evidence="3 6" key="1">
    <citation type="submission" date="2016-11" db="EMBL/GenBank/DDBJ databases">
        <title>Whole genomes of Flavobacteriaceae.</title>
        <authorList>
            <person name="Stine C."/>
            <person name="Li C."/>
            <person name="Tadesse D."/>
        </authorList>
    </citation>
    <scope>NUCLEOTIDE SEQUENCE [LARGE SCALE GENOMIC DNA]</scope>
    <source>
        <strain evidence="3 6">DSM 21068</strain>
    </source>
</reference>
<evidence type="ECO:0000313" key="4">
    <source>
        <dbReference type="EMBL" id="SIT09493.1"/>
    </source>
</evidence>
<evidence type="ECO:0000259" key="1">
    <source>
        <dbReference type="Pfam" id="PF13280"/>
    </source>
</evidence>
<dbReference type="EMBL" id="FTOJ01000014">
    <property type="protein sequence ID" value="SIT09493.1"/>
    <property type="molecule type" value="Genomic_DNA"/>
</dbReference>
<dbReference type="Pfam" id="PF25583">
    <property type="entry name" value="WCX"/>
    <property type="match status" value="1"/>
</dbReference>
<dbReference type="InterPro" id="IPR026881">
    <property type="entry name" value="WYL_dom"/>
</dbReference>
<dbReference type="InterPro" id="IPR051534">
    <property type="entry name" value="CBASS_pafABC_assoc_protein"/>
</dbReference>
<protein>
    <submittedName>
        <fullName evidence="4">WYL domain-containing protein</fullName>
    </submittedName>
</protein>
<reference evidence="4" key="3">
    <citation type="submission" date="2017-01" db="EMBL/GenBank/DDBJ databases">
        <authorList>
            <person name="Mah S.A."/>
            <person name="Swanson W.J."/>
            <person name="Moy G.W."/>
            <person name="Vacquier V.D."/>
        </authorList>
    </citation>
    <scope>NUCLEOTIDE SEQUENCE [LARGE SCALE GENOMIC DNA]</scope>
    <source>
        <strain evidence="4">DSM 21068</strain>
    </source>
</reference>
<evidence type="ECO:0000313" key="5">
    <source>
        <dbReference type="Proteomes" id="UP000186246"/>
    </source>
</evidence>
<accession>A0A1N7PFR2</accession>
<dbReference type="Proteomes" id="UP000186246">
    <property type="component" value="Unassembled WGS sequence"/>
</dbReference>
<proteinExistence type="predicted"/>
<sequence length="311" mass="37254">MKKDFYLARYALIIKKLETTPADYSQLEDYLLTSFEFQDAGVQSYSIRTLQRDIREISRLFNLTIHNKKKGDKRYYIDGRPDMEVDEYNQKLLETFQVNNAINQRPDFAGTVFFESRKPSGVDHFYDLFFAIRNKRIVEFEHYNYKNKVMTSRKVHPLALKQSKDRWYLIAVDTNDKALKSFGLDRINYLDVSDKSFREKYNFNLREHFRNAFGVMNLSEQNPEKIVLRCSRHQGEYIRSFPLHHSQKEIRETPQEIDFEFFLHPTYDFMQEILSYGKEATVLEPKYFVNQIVKQLQETIDNYSQVTLDKI</sequence>
<dbReference type="Proteomes" id="UP000238314">
    <property type="component" value="Unassembled WGS sequence"/>
</dbReference>
<reference evidence="5" key="2">
    <citation type="submission" date="2017-01" db="EMBL/GenBank/DDBJ databases">
        <authorList>
            <person name="Varghese N."/>
            <person name="Submissions S."/>
        </authorList>
    </citation>
    <scope>NUCLEOTIDE SEQUENCE [LARGE SCALE GENOMIC DNA]</scope>
    <source>
        <strain evidence="5">DSM 21068</strain>
    </source>
</reference>
<dbReference type="AlphaFoldDB" id="A0A1N7PFR2"/>
<name>A0A1N7PFR2_9FLAO</name>
<dbReference type="RefSeq" id="WP_076452866.1">
    <property type="nucleotide sequence ID" value="NZ_FTOJ01000014.1"/>
</dbReference>
<organism evidence="4 5">
    <name type="scientific">Chryseobacterium piscicola</name>
    <dbReference type="NCBI Taxonomy" id="551459"/>
    <lineage>
        <taxon>Bacteria</taxon>
        <taxon>Pseudomonadati</taxon>
        <taxon>Bacteroidota</taxon>
        <taxon>Flavobacteriia</taxon>
        <taxon>Flavobacteriales</taxon>
        <taxon>Weeksellaceae</taxon>
        <taxon>Chryseobacterium group</taxon>
        <taxon>Chryseobacterium</taxon>
    </lineage>
</organism>
<feature type="domain" description="WYL" evidence="1">
    <location>
        <begin position="124"/>
        <end position="190"/>
    </location>
</feature>
<feature type="domain" description="WCX" evidence="2">
    <location>
        <begin position="223"/>
        <end position="298"/>
    </location>
</feature>
<dbReference type="STRING" id="551459.SAMN05421796_11412"/>
<evidence type="ECO:0000313" key="3">
    <source>
        <dbReference type="EMBL" id="PQA92078.1"/>
    </source>
</evidence>
<dbReference type="Pfam" id="PF13280">
    <property type="entry name" value="WYL"/>
    <property type="match status" value="1"/>
</dbReference>
<gene>
    <name evidence="3" type="ORF">B0A70_11665</name>
    <name evidence="4" type="ORF">SAMN05421796_11412</name>
</gene>
<dbReference type="PANTHER" id="PTHR34580">
    <property type="match status" value="1"/>
</dbReference>
<keyword evidence="6" id="KW-1185">Reference proteome</keyword>
<dbReference type="EMBL" id="MUGO01000017">
    <property type="protein sequence ID" value="PQA92078.1"/>
    <property type="molecule type" value="Genomic_DNA"/>
</dbReference>
<evidence type="ECO:0000259" key="2">
    <source>
        <dbReference type="Pfam" id="PF25583"/>
    </source>
</evidence>
<evidence type="ECO:0000313" key="6">
    <source>
        <dbReference type="Proteomes" id="UP000238314"/>
    </source>
</evidence>